<dbReference type="GO" id="GO:0007156">
    <property type="term" value="P:homophilic cell adhesion via plasma membrane adhesion molecules"/>
    <property type="evidence" value="ECO:0007669"/>
    <property type="project" value="InterPro"/>
</dbReference>
<accession>A0A3P7LLA5</accession>
<dbReference type="SUPFAM" id="SSF49313">
    <property type="entry name" value="Cadherin-like"/>
    <property type="match status" value="1"/>
</dbReference>
<name>A0A3P7LLA5_DIBLA</name>
<feature type="transmembrane region" description="Helical" evidence="2">
    <location>
        <begin position="150"/>
        <end position="175"/>
    </location>
</feature>
<dbReference type="GO" id="GO:0005509">
    <property type="term" value="F:calcium ion binding"/>
    <property type="evidence" value="ECO:0007669"/>
    <property type="project" value="UniProtKB-UniRule"/>
</dbReference>
<dbReference type="PROSITE" id="PS50268">
    <property type="entry name" value="CADHERIN_2"/>
    <property type="match status" value="1"/>
</dbReference>
<keyword evidence="2" id="KW-0472">Membrane</keyword>
<dbReference type="EMBL" id="UYRU01051979">
    <property type="protein sequence ID" value="VDN11663.1"/>
    <property type="molecule type" value="Genomic_DNA"/>
</dbReference>
<keyword evidence="1" id="KW-0106">Calcium</keyword>
<evidence type="ECO:0000259" key="3">
    <source>
        <dbReference type="PROSITE" id="PS50268"/>
    </source>
</evidence>
<organism evidence="4 5">
    <name type="scientific">Dibothriocephalus latus</name>
    <name type="common">Fish tapeworm</name>
    <name type="synonym">Diphyllobothrium latum</name>
    <dbReference type="NCBI Taxonomy" id="60516"/>
    <lineage>
        <taxon>Eukaryota</taxon>
        <taxon>Metazoa</taxon>
        <taxon>Spiralia</taxon>
        <taxon>Lophotrochozoa</taxon>
        <taxon>Platyhelminthes</taxon>
        <taxon>Cestoda</taxon>
        <taxon>Eucestoda</taxon>
        <taxon>Diphyllobothriidea</taxon>
        <taxon>Diphyllobothriidae</taxon>
        <taxon>Dibothriocephalus</taxon>
    </lineage>
</organism>
<proteinExistence type="predicted"/>
<keyword evidence="2" id="KW-0812">Transmembrane</keyword>
<dbReference type="GO" id="GO:0016020">
    <property type="term" value="C:membrane"/>
    <property type="evidence" value="ECO:0007669"/>
    <property type="project" value="InterPro"/>
</dbReference>
<feature type="domain" description="Cadherin" evidence="3">
    <location>
        <begin position="18"/>
        <end position="136"/>
    </location>
</feature>
<evidence type="ECO:0000256" key="2">
    <source>
        <dbReference type="SAM" id="Phobius"/>
    </source>
</evidence>
<dbReference type="CDD" id="cd11304">
    <property type="entry name" value="Cadherin_repeat"/>
    <property type="match status" value="1"/>
</dbReference>
<gene>
    <name evidence="4" type="ORF">DILT_LOCUS7494</name>
</gene>
<dbReference type="InterPro" id="IPR002126">
    <property type="entry name" value="Cadherin-like_dom"/>
</dbReference>
<dbReference type="Gene3D" id="2.60.40.60">
    <property type="entry name" value="Cadherins"/>
    <property type="match status" value="1"/>
</dbReference>
<dbReference type="AlphaFoldDB" id="A0A3P7LLA5"/>
<reference evidence="4 5" key="1">
    <citation type="submission" date="2018-11" db="EMBL/GenBank/DDBJ databases">
        <authorList>
            <consortium name="Pathogen Informatics"/>
        </authorList>
    </citation>
    <scope>NUCLEOTIDE SEQUENCE [LARGE SCALE GENOMIC DNA]</scope>
</reference>
<keyword evidence="5" id="KW-1185">Reference proteome</keyword>
<evidence type="ECO:0000313" key="5">
    <source>
        <dbReference type="Proteomes" id="UP000281553"/>
    </source>
</evidence>
<evidence type="ECO:0000256" key="1">
    <source>
        <dbReference type="PROSITE-ProRule" id="PRU00043"/>
    </source>
</evidence>
<evidence type="ECO:0000313" key="4">
    <source>
        <dbReference type="EMBL" id="VDN11663.1"/>
    </source>
</evidence>
<keyword evidence="2" id="KW-1133">Transmembrane helix</keyword>
<dbReference type="Proteomes" id="UP000281553">
    <property type="component" value="Unassembled WGS sequence"/>
</dbReference>
<dbReference type="OrthoDB" id="10493134at2759"/>
<dbReference type="InterPro" id="IPR015919">
    <property type="entry name" value="Cadherin-like_sf"/>
</dbReference>
<sequence>MLTKSCSYFSSFLRCPIQVIAVDPDAGKNGTVHYFLASQKSFTQAAGDASNNKDALKLVPLTGREGQLFELDRRRGTLSLKHGLSAVDVGQVFHLHIIASDMAASPLQTERVLAVQVDRSEPRGEAASRKWASAGFGAFGKNVSDSMINFFIIIFIVVAAFIISAVLLTAVCIVLRKPRRNANNPNIIRKFV</sequence>
<protein>
    <recommendedName>
        <fullName evidence="3">Cadherin domain-containing protein</fullName>
    </recommendedName>
</protein>